<feature type="domain" description="BTB" evidence="1">
    <location>
        <begin position="43"/>
        <end position="106"/>
    </location>
</feature>
<dbReference type="CDD" id="cd18186">
    <property type="entry name" value="BTB_POZ_ZBTB_KLHL-like"/>
    <property type="match status" value="1"/>
</dbReference>
<evidence type="ECO:0000259" key="1">
    <source>
        <dbReference type="PROSITE" id="PS50097"/>
    </source>
</evidence>
<dbReference type="InterPro" id="IPR000210">
    <property type="entry name" value="BTB/POZ_dom"/>
</dbReference>
<organism evidence="2 3">
    <name type="scientific">Heliocybe sulcata</name>
    <dbReference type="NCBI Taxonomy" id="5364"/>
    <lineage>
        <taxon>Eukaryota</taxon>
        <taxon>Fungi</taxon>
        <taxon>Dikarya</taxon>
        <taxon>Basidiomycota</taxon>
        <taxon>Agaricomycotina</taxon>
        <taxon>Agaricomycetes</taxon>
        <taxon>Gloeophyllales</taxon>
        <taxon>Gloeophyllaceae</taxon>
        <taxon>Heliocybe</taxon>
    </lineage>
</organism>
<dbReference type="STRING" id="5364.A0A5C3MPP6"/>
<dbReference type="Gene3D" id="3.30.710.10">
    <property type="entry name" value="Potassium Channel Kv1.1, Chain A"/>
    <property type="match status" value="1"/>
</dbReference>
<accession>A0A5C3MPP6</accession>
<dbReference type="InterPro" id="IPR011333">
    <property type="entry name" value="SKP1/BTB/POZ_sf"/>
</dbReference>
<protein>
    <recommendedName>
        <fullName evidence="1">BTB domain-containing protein</fullName>
    </recommendedName>
</protein>
<evidence type="ECO:0000313" key="2">
    <source>
        <dbReference type="EMBL" id="TFK46930.1"/>
    </source>
</evidence>
<dbReference type="AlphaFoldDB" id="A0A5C3MPP6"/>
<evidence type="ECO:0000313" key="3">
    <source>
        <dbReference type="Proteomes" id="UP000305948"/>
    </source>
</evidence>
<proteinExistence type="predicted"/>
<keyword evidence="3" id="KW-1185">Reference proteome</keyword>
<dbReference type="Proteomes" id="UP000305948">
    <property type="component" value="Unassembled WGS sequence"/>
</dbReference>
<dbReference type="Pfam" id="PF00651">
    <property type="entry name" value="BTB"/>
    <property type="match status" value="1"/>
</dbReference>
<dbReference type="PROSITE" id="PS50097">
    <property type="entry name" value="BTB"/>
    <property type="match status" value="1"/>
</dbReference>
<dbReference type="EMBL" id="ML213526">
    <property type="protein sequence ID" value="TFK46930.1"/>
    <property type="molecule type" value="Genomic_DNA"/>
</dbReference>
<gene>
    <name evidence="2" type="ORF">OE88DRAFT_1666726</name>
</gene>
<dbReference type="SUPFAM" id="SSF54695">
    <property type="entry name" value="POZ domain"/>
    <property type="match status" value="1"/>
</dbReference>
<reference evidence="2 3" key="1">
    <citation type="journal article" date="2019" name="Nat. Ecol. Evol.">
        <title>Megaphylogeny resolves global patterns of mushroom evolution.</title>
        <authorList>
            <person name="Varga T."/>
            <person name="Krizsan K."/>
            <person name="Foldi C."/>
            <person name="Dima B."/>
            <person name="Sanchez-Garcia M."/>
            <person name="Sanchez-Ramirez S."/>
            <person name="Szollosi G.J."/>
            <person name="Szarkandi J.G."/>
            <person name="Papp V."/>
            <person name="Albert L."/>
            <person name="Andreopoulos W."/>
            <person name="Angelini C."/>
            <person name="Antonin V."/>
            <person name="Barry K.W."/>
            <person name="Bougher N.L."/>
            <person name="Buchanan P."/>
            <person name="Buyck B."/>
            <person name="Bense V."/>
            <person name="Catcheside P."/>
            <person name="Chovatia M."/>
            <person name="Cooper J."/>
            <person name="Damon W."/>
            <person name="Desjardin D."/>
            <person name="Finy P."/>
            <person name="Geml J."/>
            <person name="Haridas S."/>
            <person name="Hughes K."/>
            <person name="Justo A."/>
            <person name="Karasinski D."/>
            <person name="Kautmanova I."/>
            <person name="Kiss B."/>
            <person name="Kocsube S."/>
            <person name="Kotiranta H."/>
            <person name="LaButti K.M."/>
            <person name="Lechner B.E."/>
            <person name="Liimatainen K."/>
            <person name="Lipzen A."/>
            <person name="Lukacs Z."/>
            <person name="Mihaltcheva S."/>
            <person name="Morgado L.N."/>
            <person name="Niskanen T."/>
            <person name="Noordeloos M.E."/>
            <person name="Ohm R.A."/>
            <person name="Ortiz-Santana B."/>
            <person name="Ovrebo C."/>
            <person name="Racz N."/>
            <person name="Riley R."/>
            <person name="Savchenko A."/>
            <person name="Shiryaev A."/>
            <person name="Soop K."/>
            <person name="Spirin V."/>
            <person name="Szebenyi C."/>
            <person name="Tomsovsky M."/>
            <person name="Tulloss R.E."/>
            <person name="Uehling J."/>
            <person name="Grigoriev I.V."/>
            <person name="Vagvolgyi C."/>
            <person name="Papp T."/>
            <person name="Martin F.M."/>
            <person name="Miettinen O."/>
            <person name="Hibbett D.S."/>
            <person name="Nagy L.G."/>
        </authorList>
    </citation>
    <scope>NUCLEOTIDE SEQUENCE [LARGE SCALE GENOMIC DNA]</scope>
    <source>
        <strain evidence="2 3">OMC1185</strain>
    </source>
</reference>
<dbReference type="SMART" id="SM00225">
    <property type="entry name" value="BTB"/>
    <property type="match status" value="1"/>
</dbReference>
<sequence length="307" mass="34192">MASPHLTATLHTSYTPLRPARHSCSMISDEIQSCLHCFTAADADVVLRSTQPDATDFRLHKCILALASPFFENMFSLPQPSGADDLPVIDVSEQAAVLNAVLQFVYPVLDPAIETLDELLSVLTVAMKYEFTAAVHNLRQLLVSPRFVTVEPMKVFAIACRFDLDDEAKTASRYTLSTDVLTAPLTDDLKYLSAYSYRRLLDLHRTRAAAAQKVLQSTKPASVDTLKCMQCSAVAFGTYMPPRWWMDFQKRGCEELGKRPCTDVVFSMAFLSQSARTGCPRCAESVLNSYSFIERLKEEIDELPATI</sequence>
<name>A0A5C3MPP6_9AGAM</name>
<dbReference type="OrthoDB" id="71307at2759"/>